<dbReference type="InterPro" id="IPR005162">
    <property type="entry name" value="Retrotrans_gag_dom"/>
</dbReference>
<comment type="caution">
    <text evidence="2">The sequence shown here is derived from an EMBL/GenBank/DDBJ whole genome shotgun (WGS) entry which is preliminary data.</text>
</comment>
<feature type="domain" description="Retrotransposon gag" evidence="1">
    <location>
        <begin position="1"/>
        <end position="50"/>
    </location>
</feature>
<proteinExistence type="predicted"/>
<protein>
    <recommendedName>
        <fullName evidence="1">Retrotransposon gag domain-containing protein</fullName>
    </recommendedName>
</protein>
<accession>A0A392NRQ7</accession>
<evidence type="ECO:0000313" key="3">
    <source>
        <dbReference type="Proteomes" id="UP000265520"/>
    </source>
</evidence>
<name>A0A392NRQ7_9FABA</name>
<organism evidence="2 3">
    <name type="scientific">Trifolium medium</name>
    <dbReference type="NCBI Taxonomy" id="97028"/>
    <lineage>
        <taxon>Eukaryota</taxon>
        <taxon>Viridiplantae</taxon>
        <taxon>Streptophyta</taxon>
        <taxon>Embryophyta</taxon>
        <taxon>Tracheophyta</taxon>
        <taxon>Spermatophyta</taxon>
        <taxon>Magnoliopsida</taxon>
        <taxon>eudicotyledons</taxon>
        <taxon>Gunneridae</taxon>
        <taxon>Pentapetalae</taxon>
        <taxon>rosids</taxon>
        <taxon>fabids</taxon>
        <taxon>Fabales</taxon>
        <taxon>Fabaceae</taxon>
        <taxon>Papilionoideae</taxon>
        <taxon>50 kb inversion clade</taxon>
        <taxon>NPAAA clade</taxon>
        <taxon>Hologalegina</taxon>
        <taxon>IRL clade</taxon>
        <taxon>Trifolieae</taxon>
        <taxon>Trifolium</taxon>
    </lineage>
</organism>
<dbReference type="AlphaFoldDB" id="A0A392NRQ7"/>
<dbReference type="Pfam" id="PF03732">
    <property type="entry name" value="Retrotrans_gag"/>
    <property type="match status" value="1"/>
</dbReference>
<evidence type="ECO:0000259" key="1">
    <source>
        <dbReference type="Pfam" id="PF03732"/>
    </source>
</evidence>
<dbReference type="Proteomes" id="UP000265520">
    <property type="component" value="Unassembled WGS sequence"/>
</dbReference>
<evidence type="ECO:0000313" key="2">
    <source>
        <dbReference type="EMBL" id="MCI01756.1"/>
    </source>
</evidence>
<sequence>MERELIELKQGNSSVSEYTMGFIELVRYAAEGDDALTEAWKMKKYRFGLRVDIAHDVSLQPVTTFGDLVQEA</sequence>
<reference evidence="2 3" key="1">
    <citation type="journal article" date="2018" name="Front. Plant Sci.">
        <title>Red Clover (Trifolium pratense) and Zigzag Clover (T. medium) - A Picture of Genomic Similarities and Differences.</title>
        <authorList>
            <person name="Dluhosova J."/>
            <person name="Istvanek J."/>
            <person name="Nedelnik J."/>
            <person name="Repkova J."/>
        </authorList>
    </citation>
    <scope>NUCLEOTIDE SEQUENCE [LARGE SCALE GENOMIC DNA]</scope>
    <source>
        <strain evidence="3">cv. 10/8</strain>
        <tissue evidence="2">Leaf</tissue>
    </source>
</reference>
<dbReference type="EMBL" id="LXQA010046998">
    <property type="protein sequence ID" value="MCI01756.1"/>
    <property type="molecule type" value="Genomic_DNA"/>
</dbReference>
<keyword evidence="3" id="KW-1185">Reference proteome</keyword>